<evidence type="ECO:0000313" key="11">
    <source>
        <dbReference type="EMBL" id="MBP2436711.1"/>
    </source>
</evidence>
<protein>
    <submittedName>
        <fullName evidence="11">ABC-2 type transport system permease protein</fullName>
    </submittedName>
</protein>
<feature type="transmembrane region" description="Helical" evidence="9">
    <location>
        <begin position="19"/>
        <end position="37"/>
    </location>
</feature>
<comment type="caution">
    <text evidence="11">The sequence shown here is derived from an EMBL/GenBank/DDBJ whole genome shotgun (WGS) entry which is preliminary data.</text>
</comment>
<dbReference type="Pfam" id="PF12698">
    <property type="entry name" value="ABC2_membrane_3"/>
    <property type="match status" value="1"/>
</dbReference>
<accession>A0ABS4ZJR9</accession>
<dbReference type="InterPro" id="IPR047817">
    <property type="entry name" value="ABC2_TM_bact-type"/>
</dbReference>
<feature type="transmembrane region" description="Helical" evidence="9">
    <location>
        <begin position="320"/>
        <end position="344"/>
    </location>
</feature>
<dbReference type="PROSITE" id="PS51012">
    <property type="entry name" value="ABC_TM2"/>
    <property type="match status" value="1"/>
</dbReference>
<dbReference type="InterPro" id="IPR051449">
    <property type="entry name" value="ABC-2_transporter_component"/>
</dbReference>
<evidence type="ECO:0000256" key="3">
    <source>
        <dbReference type="ARBA" id="ARBA00022448"/>
    </source>
</evidence>
<dbReference type="InterPro" id="IPR013525">
    <property type="entry name" value="ABC2_TM"/>
</dbReference>
<reference evidence="11 12" key="1">
    <citation type="submission" date="2021-03" db="EMBL/GenBank/DDBJ databases">
        <title>Sequencing the genomes of 1000 actinobacteria strains.</title>
        <authorList>
            <person name="Klenk H.-P."/>
        </authorList>
    </citation>
    <scope>NUCLEOTIDE SEQUENCE [LARGE SCALE GENOMIC DNA]</scope>
    <source>
        <strain evidence="11 12">DSM 24221</strain>
    </source>
</reference>
<feature type="coiled-coil region" evidence="8">
    <location>
        <begin position="136"/>
        <end position="184"/>
    </location>
</feature>
<evidence type="ECO:0000256" key="1">
    <source>
        <dbReference type="ARBA" id="ARBA00004651"/>
    </source>
</evidence>
<feature type="transmembrane region" description="Helical" evidence="9">
    <location>
        <begin position="242"/>
        <end position="266"/>
    </location>
</feature>
<keyword evidence="8" id="KW-0175">Coiled coil</keyword>
<comment type="subcellular location">
    <subcellularLocation>
        <location evidence="1">Cell membrane</location>
        <topology evidence="1">Multi-pass membrane protein</topology>
    </subcellularLocation>
</comment>
<evidence type="ECO:0000256" key="7">
    <source>
        <dbReference type="ARBA" id="ARBA00023136"/>
    </source>
</evidence>
<evidence type="ECO:0000259" key="10">
    <source>
        <dbReference type="PROSITE" id="PS51012"/>
    </source>
</evidence>
<evidence type="ECO:0000313" key="12">
    <source>
        <dbReference type="Proteomes" id="UP001519362"/>
    </source>
</evidence>
<feature type="transmembrane region" description="Helical" evidence="9">
    <location>
        <begin position="292"/>
        <end position="314"/>
    </location>
</feature>
<gene>
    <name evidence="11" type="ORF">JOF34_001297</name>
</gene>
<keyword evidence="4" id="KW-1003">Cell membrane</keyword>
<dbReference type="PANTHER" id="PTHR30294:SF29">
    <property type="entry name" value="MULTIDRUG ABC TRANSPORTER PERMEASE YBHS-RELATED"/>
    <property type="match status" value="1"/>
</dbReference>
<proteinExistence type="inferred from homology"/>
<feature type="domain" description="ABC transmembrane type-2" evidence="10">
    <location>
        <begin position="210"/>
        <end position="435"/>
    </location>
</feature>
<evidence type="ECO:0000256" key="6">
    <source>
        <dbReference type="ARBA" id="ARBA00022989"/>
    </source>
</evidence>
<keyword evidence="6 9" id="KW-1133">Transmembrane helix</keyword>
<dbReference type="EMBL" id="JAGIOL010000001">
    <property type="protein sequence ID" value="MBP2436711.1"/>
    <property type="molecule type" value="Genomic_DNA"/>
</dbReference>
<name>A0ABS4ZJR9_9MICO</name>
<dbReference type="Proteomes" id="UP001519362">
    <property type="component" value="Unassembled WGS sequence"/>
</dbReference>
<sequence length="441" mass="47351">MFAVAIKEFRELFRDHRTLGLLFGLPIVLLIIFGYAANFTVDRVSVAVVGAQAQAAVDFINDIDDLDPSVDIVLIDESMSEADVDGILKAGDADAVIVTRADRESGSLIEQGEFAVDGSEIFPAQASVQVFQRLLIEEYSEQAASAQTDLDDMQSRLADAREGIAEARESLDDLTGALEAVRAAPTPENLAALSALQLPDLAALDADLGDDSDLQLPDPAEMSEHFSDGVTMRFNPDLHTSWVMIPGLVGLILTFVATVITSIGLVRERESGTMEQLAVMPLRPFSIIIGKIAPYFLIAALDMVIITLLGMFLFDVPFEGSVLLMLTGSAVFLLVVLGLGVLISTVSTSTGQAVQLAILVVLPQVLLSGLIFPLEAMADGVRWIGYALPLTWFIEIARGVMLRGADFPEEILPLAILAGMAVVMFGLALVRMHRLLRRGGA</sequence>
<comment type="similarity">
    <text evidence="2">Belongs to the ABC-2 integral membrane protein family.</text>
</comment>
<dbReference type="PANTHER" id="PTHR30294">
    <property type="entry name" value="MEMBRANE COMPONENT OF ABC TRANSPORTER YHHJ-RELATED"/>
    <property type="match status" value="1"/>
</dbReference>
<keyword evidence="12" id="KW-1185">Reference proteome</keyword>
<evidence type="ECO:0000256" key="5">
    <source>
        <dbReference type="ARBA" id="ARBA00022692"/>
    </source>
</evidence>
<keyword evidence="5 9" id="KW-0812">Transmembrane</keyword>
<organism evidence="11 12">
    <name type="scientific">Microbacterium amylolyticum</name>
    <dbReference type="NCBI Taxonomy" id="936337"/>
    <lineage>
        <taxon>Bacteria</taxon>
        <taxon>Bacillati</taxon>
        <taxon>Actinomycetota</taxon>
        <taxon>Actinomycetes</taxon>
        <taxon>Micrococcales</taxon>
        <taxon>Microbacteriaceae</taxon>
        <taxon>Microbacterium</taxon>
    </lineage>
</organism>
<feature type="transmembrane region" description="Helical" evidence="9">
    <location>
        <begin position="411"/>
        <end position="430"/>
    </location>
</feature>
<dbReference type="RefSeq" id="WP_165135718.1">
    <property type="nucleotide sequence ID" value="NZ_CP049253.1"/>
</dbReference>
<feature type="transmembrane region" description="Helical" evidence="9">
    <location>
        <begin position="356"/>
        <end position="374"/>
    </location>
</feature>
<evidence type="ECO:0000256" key="4">
    <source>
        <dbReference type="ARBA" id="ARBA00022475"/>
    </source>
</evidence>
<keyword evidence="3" id="KW-0813">Transport</keyword>
<evidence type="ECO:0000256" key="8">
    <source>
        <dbReference type="SAM" id="Coils"/>
    </source>
</evidence>
<evidence type="ECO:0000256" key="2">
    <source>
        <dbReference type="ARBA" id="ARBA00007783"/>
    </source>
</evidence>
<keyword evidence="7 9" id="KW-0472">Membrane</keyword>
<evidence type="ECO:0000256" key="9">
    <source>
        <dbReference type="SAM" id="Phobius"/>
    </source>
</evidence>